<feature type="region of interest" description="Disordered" evidence="1">
    <location>
        <begin position="508"/>
        <end position="531"/>
    </location>
</feature>
<evidence type="ECO:0000313" key="2">
    <source>
        <dbReference type="EMBL" id="KAL1311715.1"/>
    </source>
</evidence>
<feature type="compositionally biased region" description="Low complexity" evidence="1">
    <location>
        <begin position="70"/>
        <end position="83"/>
    </location>
</feature>
<feature type="compositionally biased region" description="Basic residues" evidence="1">
    <location>
        <begin position="22"/>
        <end position="34"/>
    </location>
</feature>
<dbReference type="RefSeq" id="XP_069204564.1">
    <property type="nucleotide sequence ID" value="XM_069341054.1"/>
</dbReference>
<gene>
    <name evidence="2" type="ORF">AAFC00_001815</name>
</gene>
<feature type="region of interest" description="Disordered" evidence="1">
    <location>
        <begin position="183"/>
        <end position="211"/>
    </location>
</feature>
<keyword evidence="3" id="KW-1185">Reference proteome</keyword>
<dbReference type="EMBL" id="JBFMKM010000001">
    <property type="protein sequence ID" value="KAL1311715.1"/>
    <property type="molecule type" value="Genomic_DNA"/>
</dbReference>
<dbReference type="InterPro" id="IPR011044">
    <property type="entry name" value="Quino_amine_DH_bsu"/>
</dbReference>
<dbReference type="GeneID" id="95975518"/>
<comment type="caution">
    <text evidence="2">The sequence shown here is derived from an EMBL/GenBank/DDBJ whole genome shotgun (WGS) entry which is preliminary data.</text>
</comment>
<feature type="compositionally biased region" description="Polar residues" evidence="1">
    <location>
        <begin position="198"/>
        <end position="211"/>
    </location>
</feature>
<organism evidence="2 3">
    <name type="scientific">Neodothiora populina</name>
    <dbReference type="NCBI Taxonomy" id="2781224"/>
    <lineage>
        <taxon>Eukaryota</taxon>
        <taxon>Fungi</taxon>
        <taxon>Dikarya</taxon>
        <taxon>Ascomycota</taxon>
        <taxon>Pezizomycotina</taxon>
        <taxon>Dothideomycetes</taxon>
        <taxon>Dothideomycetidae</taxon>
        <taxon>Dothideales</taxon>
        <taxon>Dothioraceae</taxon>
        <taxon>Neodothiora</taxon>
    </lineage>
</organism>
<dbReference type="InterPro" id="IPR045142">
    <property type="entry name" value="BCAS3-like"/>
</dbReference>
<feature type="compositionally biased region" description="Basic and acidic residues" evidence="1">
    <location>
        <begin position="36"/>
        <end position="51"/>
    </location>
</feature>
<reference evidence="2 3" key="1">
    <citation type="submission" date="2024-07" db="EMBL/GenBank/DDBJ databases">
        <title>Draft sequence of the Neodothiora populina.</title>
        <authorList>
            <person name="Drown D.D."/>
            <person name="Schuette U.S."/>
            <person name="Buechlein A.B."/>
            <person name="Rusch D.R."/>
            <person name="Winton L.W."/>
            <person name="Adams G.A."/>
        </authorList>
    </citation>
    <scope>NUCLEOTIDE SEQUENCE [LARGE SCALE GENOMIC DNA]</scope>
    <source>
        <strain evidence="2 3">CPC 39397</strain>
    </source>
</reference>
<sequence length="1064" mass="113747">MPSVNDPAFNEEDTPDDLRSLKTTKKKGKKKGSKQKVVDEYKDSSSEEPKLSPELPPLLANVDPSPPPSRSLSSSPSPASGPEHQPEPEPEPASEAEPGLRTESDSQLPSPTLQAHGREPGYQYGNRLNGPYGQLTAARHGLSPQALSPAFIGVAVGEDRDASQSPTQLPLAFNVLQNVPSLSSSPQGGIPLPPSAPRLQTHSMSPPFQSALPSKERKASVNSHPARTVPFYTPPPPHMPQRHFTRRPDMDFTSPVQADVITAGSKGYYCGFDTLEMAGVGTSSVAVNVVLVGTPGGLDVYRLLRQRTDVVGRLEGLRGAVIDAKILPWSERYDPSSTKRPLVMCVLHGPADGATNDGIARDRIDQTTPDASSLQTTVEIYSLATSELICCLYKSPIVDAPPNPSLSSIGNLRIAAEGRFITVTAGASGEVFLFAAYVNPASDDALPFRCVAKFWTATNAQGVLPTDANAATREAPNTAETKIPVVALSPRWLAIRPPLLSSAQISAQGTPLLSPRNPDPPGVSAHVSPPPPSVTCEVDAPFSNTLFDRVAKQATQELRKGAQWVGEQGKQAWNAYWRRSSPTQSDAIHQNLQSPPQTDTTVFPPTHAQSNDPHPILVEPASVSIIDLKKMLDYEESPAKGALTPISTFCLPDGCSFMSFAPGGLALLATNQVGDASTIWDLSQITNGRSCAPFSSTSDFGSPYVSMAARFTRQTPSVVLEVAWSAHGQRLALLTLKGTIHLHEVPLPSSRSSLTHNGGALSPSFVGIPSPGSSPQGDASLPSFVNSVRARFQTFPGITLRAPANTNSIGNTVSSASAYARHTGRKAFKQGVNMATDTALKIRHHEETKIRLQPKQRTLRPGCLRWLNGRESGLIATVFDGQVKLHTVKSNHYVQGKRTALYLTASRRPVSESALHSIGGDGKRGEESPAACARAGPHGFWALNKNSTIRRASLGAIRGAEPVVPDKDTSPVYLPFHRVSHVNLYSFDSPTLRKGNKATKAPTSPGFGSDDWVFGLPLAPTTKITCQTGETEDDADHDLAHGNMQDLLGDSHRPTQSEVDSLSF</sequence>
<evidence type="ECO:0000256" key="1">
    <source>
        <dbReference type="SAM" id="MobiDB-lite"/>
    </source>
</evidence>
<dbReference type="Proteomes" id="UP001562354">
    <property type="component" value="Unassembled WGS sequence"/>
</dbReference>
<evidence type="ECO:0000313" key="3">
    <source>
        <dbReference type="Proteomes" id="UP001562354"/>
    </source>
</evidence>
<dbReference type="SUPFAM" id="SSF50969">
    <property type="entry name" value="YVTN repeat-like/Quinoprotein amine dehydrogenase"/>
    <property type="match status" value="1"/>
</dbReference>
<protein>
    <submittedName>
        <fullName evidence="2">Uncharacterized protein</fullName>
    </submittedName>
</protein>
<dbReference type="PANTHER" id="PTHR13268:SF0">
    <property type="entry name" value="BCAS3 MICROTUBULE ASSOCIATED CELL MIGRATION FACTOR"/>
    <property type="match status" value="1"/>
</dbReference>
<name>A0ABR3PQ77_9PEZI</name>
<feature type="region of interest" description="Disordered" evidence="1">
    <location>
        <begin position="1"/>
        <end position="128"/>
    </location>
</feature>
<proteinExistence type="predicted"/>
<feature type="region of interest" description="Disordered" evidence="1">
    <location>
        <begin position="1032"/>
        <end position="1064"/>
    </location>
</feature>
<accession>A0ABR3PQ77</accession>
<dbReference type="PANTHER" id="PTHR13268">
    <property type="entry name" value="BREAST CARCINOMA AMPLIFIED SEQUENCE 3"/>
    <property type="match status" value="1"/>
</dbReference>